<sequence length="119" mass="13295">MVMKTPPHPILGLSETTRTLGGVFVVVVRGGDGLDDDDDGKMIMMMRWWQWGCGGCVAGRQRQWCLSVLKGLHYLLDKVVPAGTAPESNSSNHNVNTITNSDRMPRMRTFEKQYSQNNV</sequence>
<feature type="region of interest" description="Disordered" evidence="1">
    <location>
        <begin position="83"/>
        <end position="102"/>
    </location>
</feature>
<dbReference type="EMBL" id="BQNB010012586">
    <property type="protein sequence ID" value="GJT05445.1"/>
    <property type="molecule type" value="Genomic_DNA"/>
</dbReference>
<dbReference type="Proteomes" id="UP001151760">
    <property type="component" value="Unassembled WGS sequence"/>
</dbReference>
<keyword evidence="3" id="KW-1185">Reference proteome</keyword>
<evidence type="ECO:0000256" key="1">
    <source>
        <dbReference type="SAM" id="MobiDB-lite"/>
    </source>
</evidence>
<comment type="caution">
    <text evidence="2">The sequence shown here is derived from an EMBL/GenBank/DDBJ whole genome shotgun (WGS) entry which is preliminary data.</text>
</comment>
<accession>A0ABQ5ASM9</accession>
<evidence type="ECO:0000313" key="3">
    <source>
        <dbReference type="Proteomes" id="UP001151760"/>
    </source>
</evidence>
<reference evidence="2" key="2">
    <citation type="submission" date="2022-01" db="EMBL/GenBank/DDBJ databases">
        <authorList>
            <person name="Yamashiro T."/>
            <person name="Shiraishi A."/>
            <person name="Satake H."/>
            <person name="Nakayama K."/>
        </authorList>
    </citation>
    <scope>NUCLEOTIDE SEQUENCE</scope>
</reference>
<feature type="compositionally biased region" description="Polar residues" evidence="1">
    <location>
        <begin position="86"/>
        <end position="102"/>
    </location>
</feature>
<gene>
    <name evidence="2" type="ORF">Tco_0839907</name>
</gene>
<organism evidence="2 3">
    <name type="scientific">Tanacetum coccineum</name>
    <dbReference type="NCBI Taxonomy" id="301880"/>
    <lineage>
        <taxon>Eukaryota</taxon>
        <taxon>Viridiplantae</taxon>
        <taxon>Streptophyta</taxon>
        <taxon>Embryophyta</taxon>
        <taxon>Tracheophyta</taxon>
        <taxon>Spermatophyta</taxon>
        <taxon>Magnoliopsida</taxon>
        <taxon>eudicotyledons</taxon>
        <taxon>Gunneridae</taxon>
        <taxon>Pentapetalae</taxon>
        <taxon>asterids</taxon>
        <taxon>campanulids</taxon>
        <taxon>Asterales</taxon>
        <taxon>Asteraceae</taxon>
        <taxon>Asteroideae</taxon>
        <taxon>Anthemideae</taxon>
        <taxon>Anthemidinae</taxon>
        <taxon>Tanacetum</taxon>
    </lineage>
</organism>
<name>A0ABQ5ASM9_9ASTR</name>
<protein>
    <submittedName>
        <fullName evidence="2">Uncharacterized protein</fullName>
    </submittedName>
</protein>
<proteinExistence type="predicted"/>
<reference evidence="2" key="1">
    <citation type="journal article" date="2022" name="Int. J. Mol. Sci.">
        <title>Draft Genome of Tanacetum Coccineum: Genomic Comparison of Closely Related Tanacetum-Family Plants.</title>
        <authorList>
            <person name="Yamashiro T."/>
            <person name="Shiraishi A."/>
            <person name="Nakayama K."/>
            <person name="Satake H."/>
        </authorList>
    </citation>
    <scope>NUCLEOTIDE SEQUENCE</scope>
</reference>
<evidence type="ECO:0000313" key="2">
    <source>
        <dbReference type="EMBL" id="GJT05445.1"/>
    </source>
</evidence>